<proteinExistence type="predicted"/>
<accession>A0A6J5Z0Q7</accession>
<sequence length="582" mass="61733">MSEGLRKEMTLRKVASILAFLSLTLGLFVPAGAADIPDEQWVKSGPPQAGASWGISMTDDYGFEGGVGYLLSVKSDTYKQGAGKNLAIKTCSSFLDSECPRTEYQSYVTPISMCKDSSDFDCVADLILEKDDGTKLSYKSVQSFPVANKYAFVGDKTAKLPNSGSTFLVDIPDAPHPGGTLYYVAAVIAGHRYPGDAQFTTSNLNVTINAVSLEPGIYGTAGPILDVATSPNFPGVGRSGDSRCNIQCGDSQIAKGQPLPLNLKFGVKIKLNAKVSGWLNGRVSRVESTISTDDAGFQIISVAGNPVRVPVIFGWVPKATAPESIKNFYNAMTTAEVNGGNGYGACLDPEKIGTGYAGPCNPIYWESVLRLPFKTEKDLKEVAVWLPALNDTAAAAPTRWSISSIDSNFINGCSADTSRLSGIVTTNSTGYVSGPPEFNKDEQALEYKVLAPHYLKDGTTFKGTYDLAIDSNFARCIYGFSKAPVSASVSVISTDGTNQVATVVTSEKDGWIHLGAYGFTFSSPTVRVKLTQAVSTPSPTPSPSTVAKAAAAKKTSITCIRGKTIKKVSAVNPKCPTGYKKK</sequence>
<evidence type="ECO:0000313" key="1">
    <source>
        <dbReference type="EMBL" id="CAB4333929.1"/>
    </source>
</evidence>
<name>A0A6J5Z0Q7_9ZZZZ</name>
<reference evidence="1" key="1">
    <citation type="submission" date="2020-05" db="EMBL/GenBank/DDBJ databases">
        <authorList>
            <person name="Chiriac C."/>
            <person name="Salcher M."/>
            <person name="Ghai R."/>
            <person name="Kavagutti S V."/>
        </authorList>
    </citation>
    <scope>NUCLEOTIDE SEQUENCE</scope>
</reference>
<dbReference type="EMBL" id="CAESAF010000026">
    <property type="protein sequence ID" value="CAB4333929.1"/>
    <property type="molecule type" value="Genomic_DNA"/>
</dbReference>
<protein>
    <submittedName>
        <fullName evidence="1">Unannotated protein</fullName>
    </submittedName>
</protein>
<organism evidence="1">
    <name type="scientific">freshwater metagenome</name>
    <dbReference type="NCBI Taxonomy" id="449393"/>
    <lineage>
        <taxon>unclassified sequences</taxon>
        <taxon>metagenomes</taxon>
        <taxon>ecological metagenomes</taxon>
    </lineage>
</organism>
<dbReference type="AlphaFoldDB" id="A0A6J5Z0Q7"/>
<gene>
    <name evidence="1" type="ORF">UFOPK3574_00410</name>
</gene>